<dbReference type="AlphaFoldDB" id="A0A840UT53"/>
<dbReference type="PROSITE" id="PS50206">
    <property type="entry name" value="RHODANESE_3"/>
    <property type="match status" value="1"/>
</dbReference>
<dbReference type="Pfam" id="PF00581">
    <property type="entry name" value="Rhodanese"/>
    <property type="match status" value="1"/>
</dbReference>
<evidence type="ECO:0000313" key="4">
    <source>
        <dbReference type="Proteomes" id="UP000539642"/>
    </source>
</evidence>
<accession>A0A840UT53</accession>
<keyword evidence="3" id="KW-0808">Transferase</keyword>
<gene>
    <name evidence="3" type="ORF">HNQ81_001747</name>
</gene>
<proteinExistence type="predicted"/>
<dbReference type="SMART" id="SM00450">
    <property type="entry name" value="RHOD"/>
    <property type="match status" value="1"/>
</dbReference>
<name>A0A840UT53_9BACT</name>
<feature type="chain" id="PRO_5032721427" evidence="1">
    <location>
        <begin position="27"/>
        <end position="178"/>
    </location>
</feature>
<dbReference type="Proteomes" id="UP000539642">
    <property type="component" value="Unassembled WGS sequence"/>
</dbReference>
<reference evidence="3 4" key="1">
    <citation type="submission" date="2020-08" db="EMBL/GenBank/DDBJ databases">
        <title>Genomic Encyclopedia of Type Strains, Phase IV (KMG-IV): sequencing the most valuable type-strain genomes for metagenomic binning, comparative biology and taxonomic classification.</title>
        <authorList>
            <person name="Goeker M."/>
        </authorList>
    </citation>
    <scope>NUCLEOTIDE SEQUENCE [LARGE SCALE GENOMIC DNA]</scope>
    <source>
        <strain evidence="3 4">DSM 28570</strain>
    </source>
</reference>
<keyword evidence="1" id="KW-0732">Signal</keyword>
<dbReference type="SUPFAM" id="SSF52821">
    <property type="entry name" value="Rhodanese/Cell cycle control phosphatase"/>
    <property type="match status" value="1"/>
</dbReference>
<evidence type="ECO:0000256" key="1">
    <source>
        <dbReference type="SAM" id="SignalP"/>
    </source>
</evidence>
<organism evidence="3 4">
    <name type="scientific">Desulfoprunum benzoelyticum</name>
    <dbReference type="NCBI Taxonomy" id="1506996"/>
    <lineage>
        <taxon>Bacteria</taxon>
        <taxon>Pseudomonadati</taxon>
        <taxon>Thermodesulfobacteriota</taxon>
        <taxon>Desulfobulbia</taxon>
        <taxon>Desulfobulbales</taxon>
        <taxon>Desulfobulbaceae</taxon>
        <taxon>Desulfoprunum</taxon>
    </lineage>
</organism>
<feature type="domain" description="Rhodanese" evidence="2">
    <location>
        <begin position="68"/>
        <end position="176"/>
    </location>
</feature>
<evidence type="ECO:0000313" key="3">
    <source>
        <dbReference type="EMBL" id="MBB5348016.1"/>
    </source>
</evidence>
<keyword evidence="4" id="KW-1185">Reference proteome</keyword>
<evidence type="ECO:0000259" key="2">
    <source>
        <dbReference type="PROSITE" id="PS50206"/>
    </source>
</evidence>
<dbReference type="CDD" id="cd00158">
    <property type="entry name" value="RHOD"/>
    <property type="match status" value="1"/>
</dbReference>
<dbReference type="EMBL" id="JACHEO010000008">
    <property type="protein sequence ID" value="MBB5348016.1"/>
    <property type="molecule type" value="Genomic_DNA"/>
</dbReference>
<dbReference type="GO" id="GO:0016740">
    <property type="term" value="F:transferase activity"/>
    <property type="evidence" value="ECO:0007669"/>
    <property type="project" value="UniProtKB-KW"/>
</dbReference>
<protein>
    <submittedName>
        <fullName evidence="3">Rhodanese-related sulfurtransferase</fullName>
    </submittedName>
</protein>
<comment type="caution">
    <text evidence="3">The sequence shown here is derived from an EMBL/GenBank/DDBJ whole genome shotgun (WGS) entry which is preliminary data.</text>
</comment>
<dbReference type="Gene3D" id="3.40.250.10">
    <property type="entry name" value="Rhodanese-like domain"/>
    <property type="match status" value="1"/>
</dbReference>
<sequence length="178" mass="19549">MVRKTGMLQGLLVGFLLLGVSVSAFAFGTGKFKEEVSREQEAVKLTREVQQGGYGLVTTDELKGMIDAGKDVLIIDTMPLADSYNKNHIPGAKQFLFPIPDMKEWDARETDGKSVDDFKALLGPDLNRTIVVYCGFVKCTRSHNGAVWAKKLGYTNVFRHPGGIFAWKGAGHPVDSVR</sequence>
<dbReference type="InterPro" id="IPR036873">
    <property type="entry name" value="Rhodanese-like_dom_sf"/>
</dbReference>
<feature type="signal peptide" evidence="1">
    <location>
        <begin position="1"/>
        <end position="26"/>
    </location>
</feature>
<dbReference type="InterPro" id="IPR001763">
    <property type="entry name" value="Rhodanese-like_dom"/>
</dbReference>